<dbReference type="AlphaFoldDB" id="A0A3A9ZMH9"/>
<sequence>MAVARWVLGSRCTGAALPDMWLFRGRLRSVGSTGDPRRVVDMTAWRTRDEAEKAIFAGVDGWYDTRRIQACRISHTRSGVRHRGRRALRA</sequence>
<organism evidence="1 2">
    <name type="scientific">Micromonospora endolithica</name>
    <dbReference type="NCBI Taxonomy" id="230091"/>
    <lineage>
        <taxon>Bacteria</taxon>
        <taxon>Bacillati</taxon>
        <taxon>Actinomycetota</taxon>
        <taxon>Actinomycetes</taxon>
        <taxon>Micromonosporales</taxon>
        <taxon>Micromonosporaceae</taxon>
        <taxon>Micromonospora</taxon>
    </lineage>
</organism>
<gene>
    <name evidence="1" type="ORF">D7223_08365</name>
</gene>
<name>A0A3A9ZMH9_9ACTN</name>
<accession>A0A3A9ZMH9</accession>
<reference evidence="1 2" key="1">
    <citation type="journal article" date="2004" name="Syst. Appl. Microbiol.">
        <title>Cryptoendolithic actinomycetes from antarctic sandstone rock samples: Micromonospora endolithica sp. nov. and two isolates related to Micromonospora coerulea Jensen 1932.</title>
        <authorList>
            <person name="Hirsch P."/>
            <person name="Mevs U."/>
            <person name="Kroppenstedt R.M."/>
            <person name="Schumann P."/>
            <person name="Stackebrandt E."/>
        </authorList>
    </citation>
    <scope>NUCLEOTIDE SEQUENCE [LARGE SCALE GENOMIC DNA]</scope>
    <source>
        <strain evidence="1 2">JCM 12677</strain>
    </source>
</reference>
<comment type="caution">
    <text evidence="1">The sequence shown here is derived from an EMBL/GenBank/DDBJ whole genome shotgun (WGS) entry which is preliminary data.</text>
</comment>
<evidence type="ECO:0000313" key="2">
    <source>
        <dbReference type="Proteomes" id="UP000281726"/>
    </source>
</evidence>
<proteinExistence type="predicted"/>
<dbReference type="Proteomes" id="UP000281726">
    <property type="component" value="Unassembled WGS sequence"/>
</dbReference>
<keyword evidence="2" id="KW-1185">Reference proteome</keyword>
<protein>
    <submittedName>
        <fullName evidence="1">Uncharacterized protein</fullName>
    </submittedName>
</protein>
<dbReference type="EMBL" id="RBAK01000002">
    <property type="protein sequence ID" value="RKN49488.1"/>
    <property type="molecule type" value="Genomic_DNA"/>
</dbReference>
<evidence type="ECO:0000313" key="1">
    <source>
        <dbReference type="EMBL" id="RKN49488.1"/>
    </source>
</evidence>